<evidence type="ECO:0000256" key="2">
    <source>
        <dbReference type="ARBA" id="ARBA00022630"/>
    </source>
</evidence>
<keyword evidence="5" id="KW-0521">NADP</keyword>
<dbReference type="Gene3D" id="3.30.1360.170">
    <property type="match status" value="1"/>
</dbReference>
<keyword evidence="3" id="KW-0545">Nucleotide biosynthesis</keyword>
<keyword evidence="7" id="KW-0808">Transferase</keyword>
<dbReference type="GO" id="GO:0032259">
    <property type="term" value="P:methylation"/>
    <property type="evidence" value="ECO:0007669"/>
    <property type="project" value="UniProtKB-KW"/>
</dbReference>
<reference evidence="7 8" key="1">
    <citation type="submission" date="2021-01" db="EMBL/GenBank/DDBJ databases">
        <title>Identification and Characterization of Corynebacterium sp.</title>
        <authorList>
            <person name="Luo Q."/>
            <person name="Qu P."/>
            <person name="Chen Q."/>
        </authorList>
    </citation>
    <scope>NUCLEOTIDE SEQUENCE [LARGE SCALE GENOMIC DNA]</scope>
    <source>
        <strain evidence="7 8">MC-18</strain>
    </source>
</reference>
<dbReference type="GO" id="GO:0050797">
    <property type="term" value="F:thymidylate synthase (FAD) activity"/>
    <property type="evidence" value="ECO:0007669"/>
    <property type="project" value="UniProtKB-UniRule"/>
</dbReference>
<comment type="caution">
    <text evidence="7">The sequence shown here is derived from an EMBL/GenBank/DDBJ whole genome shotgun (WGS) entry which is preliminary data.</text>
</comment>
<evidence type="ECO:0000256" key="1">
    <source>
        <dbReference type="ARBA" id="ARBA00022603"/>
    </source>
</evidence>
<dbReference type="InterPro" id="IPR003669">
    <property type="entry name" value="Thymidylate_synthase_ThyX"/>
</dbReference>
<keyword evidence="4" id="KW-0274">FAD</keyword>
<dbReference type="PANTHER" id="PTHR34934">
    <property type="entry name" value="FLAVIN-DEPENDENT THYMIDYLATE SYNTHASE"/>
    <property type="match status" value="1"/>
</dbReference>
<dbReference type="InterPro" id="IPR036098">
    <property type="entry name" value="Thymidylate_synthase_ThyX_sf"/>
</dbReference>
<dbReference type="GO" id="GO:0070402">
    <property type="term" value="F:NADPH binding"/>
    <property type="evidence" value="ECO:0007669"/>
    <property type="project" value="TreeGrafter"/>
</dbReference>
<proteinExistence type="predicted"/>
<protein>
    <recommendedName>
        <fullName evidence="6">FAD-dependent thymidylate synthase</fullName>
        <ecNumber evidence="6">2.1.1.148</ecNumber>
    </recommendedName>
</protein>
<dbReference type="GO" id="GO:0006231">
    <property type="term" value="P:dTMP biosynthetic process"/>
    <property type="evidence" value="ECO:0007669"/>
    <property type="project" value="UniProtKB-UniRule"/>
</dbReference>
<accession>A0AAW5HUS4</accession>
<dbReference type="SUPFAM" id="SSF69796">
    <property type="entry name" value="Thymidylate synthase-complementing protein Thy1"/>
    <property type="match status" value="1"/>
</dbReference>
<evidence type="ECO:0000256" key="4">
    <source>
        <dbReference type="ARBA" id="ARBA00022827"/>
    </source>
</evidence>
<evidence type="ECO:0000313" key="7">
    <source>
        <dbReference type="EMBL" id="MCO6393531.1"/>
    </source>
</evidence>
<dbReference type="PROSITE" id="PS51331">
    <property type="entry name" value="THYX"/>
    <property type="match status" value="1"/>
</dbReference>
<keyword evidence="1 7" id="KW-0489">Methyltransferase</keyword>
<dbReference type="EC" id="2.1.1.148" evidence="6"/>
<evidence type="ECO:0000256" key="3">
    <source>
        <dbReference type="ARBA" id="ARBA00022727"/>
    </source>
</evidence>
<dbReference type="CDD" id="cd20175">
    <property type="entry name" value="ThyX"/>
    <property type="match status" value="1"/>
</dbReference>
<dbReference type="GO" id="GO:0004799">
    <property type="term" value="F:thymidylate synthase activity"/>
    <property type="evidence" value="ECO:0007669"/>
    <property type="project" value="TreeGrafter"/>
</dbReference>
<sequence>MQPQRQLSIQLVAASTFEPPAGLGWRPSSGAAAADAVVEFAGRASYDSFGDNESHTSSTDAFLHHVIDTGNLSLLEHASVTLYIQGISMATSHEILRHRDFSISELSQYSLPEEQRGVVVPSVVQRDEQLQRFFEHAIEDATFVYDELHDAVEASLTDEKNVLLRKQQVREAAMALAPAARETRLVVSGNLRTWRNFVATRAAEHSGEELRAVAVRCLELLSECAPVLFEDFVVTTLPDGTKKATTQYKT</sequence>
<evidence type="ECO:0000256" key="6">
    <source>
        <dbReference type="NCBIfam" id="TIGR02170"/>
    </source>
</evidence>
<dbReference type="EMBL" id="JAEUWV010000001">
    <property type="protein sequence ID" value="MCO6393531.1"/>
    <property type="molecule type" value="Genomic_DNA"/>
</dbReference>
<organism evidence="7 8">
    <name type="scientific">Corynebacterium lipophilum</name>
    <dbReference type="NCBI Taxonomy" id="2804918"/>
    <lineage>
        <taxon>Bacteria</taxon>
        <taxon>Bacillati</taxon>
        <taxon>Actinomycetota</taxon>
        <taxon>Actinomycetes</taxon>
        <taxon>Mycobacteriales</taxon>
        <taxon>Corynebacteriaceae</taxon>
        <taxon>Corynebacterium</taxon>
    </lineage>
</organism>
<evidence type="ECO:0000256" key="5">
    <source>
        <dbReference type="ARBA" id="ARBA00022857"/>
    </source>
</evidence>
<dbReference type="Proteomes" id="UP001205920">
    <property type="component" value="Unassembled WGS sequence"/>
</dbReference>
<dbReference type="PANTHER" id="PTHR34934:SF1">
    <property type="entry name" value="FLAVIN-DEPENDENT THYMIDYLATE SYNTHASE"/>
    <property type="match status" value="1"/>
</dbReference>
<evidence type="ECO:0000313" key="8">
    <source>
        <dbReference type="Proteomes" id="UP001205920"/>
    </source>
</evidence>
<name>A0AAW5HUS4_9CORY</name>
<keyword evidence="2" id="KW-0285">Flavoprotein</keyword>
<gene>
    <name evidence="7" type="primary">thyX</name>
    <name evidence="7" type="ORF">JMN37_00805</name>
</gene>
<dbReference type="Pfam" id="PF02511">
    <property type="entry name" value="Thy1"/>
    <property type="match status" value="1"/>
</dbReference>
<dbReference type="GO" id="GO:0050660">
    <property type="term" value="F:flavin adenine dinucleotide binding"/>
    <property type="evidence" value="ECO:0007669"/>
    <property type="project" value="UniProtKB-UniRule"/>
</dbReference>
<dbReference type="NCBIfam" id="TIGR02170">
    <property type="entry name" value="thyX"/>
    <property type="match status" value="1"/>
</dbReference>
<keyword evidence="8" id="KW-1185">Reference proteome</keyword>
<dbReference type="AlphaFoldDB" id="A0AAW5HUS4"/>